<keyword evidence="1" id="KW-1133">Transmembrane helix</keyword>
<feature type="transmembrane region" description="Helical" evidence="1">
    <location>
        <begin position="138"/>
        <end position="160"/>
    </location>
</feature>
<comment type="caution">
    <text evidence="2">The sequence shown here is derived from an EMBL/GenBank/DDBJ whole genome shotgun (WGS) entry which is preliminary data.</text>
</comment>
<feature type="transmembrane region" description="Helical" evidence="1">
    <location>
        <begin position="62"/>
        <end position="87"/>
    </location>
</feature>
<feature type="transmembrane region" description="Helical" evidence="1">
    <location>
        <begin position="93"/>
        <end position="114"/>
    </location>
</feature>
<evidence type="ECO:0000313" key="3">
    <source>
        <dbReference type="Proteomes" id="UP000298170"/>
    </source>
</evidence>
<name>A0A4R9AIY0_9MICO</name>
<dbReference type="EMBL" id="SOHJ01000003">
    <property type="protein sequence ID" value="TFD62059.1"/>
    <property type="molecule type" value="Genomic_DNA"/>
</dbReference>
<dbReference type="RefSeq" id="WP_134513340.1">
    <property type="nucleotide sequence ID" value="NZ_SOHJ01000003.1"/>
</dbReference>
<accession>A0A4R9AIY0</accession>
<evidence type="ECO:0000313" key="2">
    <source>
        <dbReference type="EMBL" id="TFD62059.1"/>
    </source>
</evidence>
<proteinExistence type="predicted"/>
<feature type="transmembrane region" description="Helical" evidence="1">
    <location>
        <begin position="34"/>
        <end position="50"/>
    </location>
</feature>
<organism evidence="2 3">
    <name type="scientific">Cryobacterium suzukii</name>
    <dbReference type="NCBI Taxonomy" id="1259198"/>
    <lineage>
        <taxon>Bacteria</taxon>
        <taxon>Bacillati</taxon>
        <taxon>Actinomycetota</taxon>
        <taxon>Actinomycetes</taxon>
        <taxon>Micrococcales</taxon>
        <taxon>Microbacteriaceae</taxon>
        <taxon>Cryobacterium</taxon>
    </lineage>
</organism>
<sequence>MTPVIRMWLGFAAIGAALIHLAVGAGAPLPLSILLVGFGLTELGWAVVTLSQSRPVAIRVAFGATLIPVLVFATTATLGSGLGVSAAETGLPMYPMVIASLFNLYLAGSLAVIIRKKAHASPAAVSERTRTVAQPGGWRFLTALVVAGLVVSGLTTPALAATNAGLYAVPHGAPSGVHSSH</sequence>
<keyword evidence="3" id="KW-1185">Reference proteome</keyword>
<dbReference type="OrthoDB" id="5124600at2"/>
<dbReference type="Proteomes" id="UP000298170">
    <property type="component" value="Unassembled WGS sequence"/>
</dbReference>
<reference evidence="2 3" key="1">
    <citation type="submission" date="2019-03" db="EMBL/GenBank/DDBJ databases">
        <title>Genomics of glacier-inhabiting Cryobacterium strains.</title>
        <authorList>
            <person name="Liu Q."/>
            <person name="Xin Y.-H."/>
        </authorList>
    </citation>
    <scope>NUCLEOTIDE SEQUENCE [LARGE SCALE GENOMIC DNA]</scope>
    <source>
        <strain evidence="2 3">Sr39</strain>
    </source>
</reference>
<dbReference type="AlphaFoldDB" id="A0A4R9AIY0"/>
<keyword evidence="1" id="KW-0472">Membrane</keyword>
<evidence type="ECO:0000256" key="1">
    <source>
        <dbReference type="SAM" id="Phobius"/>
    </source>
</evidence>
<gene>
    <name evidence="2" type="ORF">E3T39_03350</name>
</gene>
<keyword evidence="1" id="KW-0812">Transmembrane</keyword>
<protein>
    <submittedName>
        <fullName evidence="2">Uncharacterized protein</fullName>
    </submittedName>
</protein>